<dbReference type="SUPFAM" id="SSF50985">
    <property type="entry name" value="RCC1/BLIP-II"/>
    <property type="match status" value="1"/>
</dbReference>
<evidence type="ECO:0000259" key="4">
    <source>
        <dbReference type="PROSITE" id="PS50097"/>
    </source>
</evidence>
<dbReference type="PROSITE" id="PS50097">
    <property type="entry name" value="BTB"/>
    <property type="match status" value="2"/>
</dbReference>
<dbReference type="PANTHER" id="PTHR22872">
    <property type="entry name" value="BTK-BINDING PROTEIN-RELATED"/>
    <property type="match status" value="1"/>
</dbReference>
<comment type="caution">
    <text evidence="5">The sequence shown here is derived from an EMBL/GenBank/DDBJ whole genome shotgun (WGS) entry which is preliminary data.</text>
</comment>
<feature type="compositionally biased region" description="Acidic residues" evidence="3">
    <location>
        <begin position="299"/>
        <end position="311"/>
    </location>
</feature>
<feature type="compositionally biased region" description="Low complexity" evidence="3">
    <location>
        <begin position="1501"/>
        <end position="1513"/>
    </location>
</feature>
<feature type="compositionally biased region" description="Basic residues" evidence="3">
    <location>
        <begin position="1695"/>
        <end position="1704"/>
    </location>
</feature>
<dbReference type="InterPro" id="IPR002110">
    <property type="entry name" value="Ankyrin_rpt"/>
</dbReference>
<sequence length="1716" mass="187090">MYSLCHRRDLGSLLCRLTCIHGQISYDLLGVPGPACLNPQKVYHCPLATPPEATNWKLVWPATRAQAPSFESDWLRNNAPRDSQRGAIQVLEGSLAYHLPMSHLLWKYYWENDVDRFRRLLVPAGHTAQTASRSPGIGAGPLGGSPGQYGTSPRNVKQRKSSAVGFGPAGSKNANNALGKAEINSRDHAGLTVLLRAASSIDSAAILFVQALLDHPSIDLYVQDPESGWNALHRALYCGNIAIARLLLERERKILTEQTLGVSVSKVGQLIKTKDREGNSPFDLYNSTIAVRTLGDSGDPNDSDIDSDTDSSSDGGQALMRSVAALDGAVEGEEIFVFGSNRNISLGVGDEDDRQYPERINLKRPDQLIRRFHQEYLEKTKAVSHGVSLPEEDVDLEEIPALIRNRPLRIHDAVLSKLHTAILTTDPVSNLYICGVGRGGRLGLGDENTQYRFVPVQGGLADKKVVQVALGQNHTLAVTDAGELWTWGSNSNSQLGYGLPPPARQDEEPMSTTPRQVFGTLKKEVILGIAASAVHSVAHTSSSLFCWGKNLGQLALMDADSRSLEVQQTPRKVAASLFSSPIAAVSAVDKATTVLLADSTVCVFTSYGYNFVKFPSPDVFVNHQFTASMSTRYSTARNQVSRITSGGETIAAVTTRGDLFTMALIHKSDATTTATSTTNPAKIKGAVTTPQCVWNARKDGVKSVGVAEHGAVIICTESGAVWRRIKRAKAKDAATPGSADIKRKDFKFQRVPSITNAVAVRSSTFGAFAAIRKDCDVMKEQISINEQSLWEDFASLFALREFQASRPNPGDKDTIGFWKAEELKYRIGELPYELLKSVDLERDLRQFLLMYPNSDVDMEIRTSSYPDVKIPVHSWILTARSSVLRSLLSDYRNGGQGDIPQVLSLEEGDRRTIITLESVDLLSIVNLAVYLYDDTVVPAWNHTRQAPALAHRYRQVRNELMKLATKLDMMKLESAVRLQTTAEKSLDKDFAKAIQDLRYFEDADALVELDGEEVPVHSQLLRQRCEFFEGLFHGRAGGMWLAGRRDELDEEELVRVDLSHCDPEAFQYVLRYLYADVGTELFNQTTSANIDDFSDLVMSVMSIANELMLDRLSQICQYVIARFANTRNIALLLNEISACSITEFKDAGLEYICLQMEAVLENHFLDGLEEDLLEELDNVVRENQLARYPFARSGRAELLLFEKDPDLALDIDEERRRRVREMAFRTTQRDDEKKISSSFKTKFGSLEDLSGVTSPSLDKSRRKSKTGRNEPFSPSLRPKESHADLMFNMDDEGPSALGSPTVSPTQRAAEAKSQSELDRIPSLSSPWKDTKVQAGSPQYPVQSPPMGTSANLGMSPSPADSRGPTAQRSGSPWAAAAFPTQKMDLRRVLTETPTKSALSAGIAAQKSKEASPKLAQPKVSQKERKKQQLAQAAAQAALEAEVSQPKVAWDKDAAGNKPAPWKPVTSGPKTSLKDTLAKGLAKPASPPVDSPTSKPLLSVESSARSSPRRAASPDTRFPGQSRVSSSSPAVAGASTSQPASSKPLVPHSKSYITPANKAEPILGLSMADIIGQQKREQEIVKEAVAKRSMQEIQQEQEFQEWWDQETRRVQEQEARRETKDKTAREGRAQKDGAGGGGSSSKRGRRGRGVAKGKASGGAPPGQEHGAAAASNAGNVDAGGAPPAKAPGGPANNPRGRGHRNRGRGGKASASAAASTS</sequence>
<dbReference type="InterPro" id="IPR000210">
    <property type="entry name" value="BTB/POZ_dom"/>
</dbReference>
<evidence type="ECO:0000256" key="3">
    <source>
        <dbReference type="SAM" id="MobiDB-lite"/>
    </source>
</evidence>
<feature type="region of interest" description="Disordered" evidence="3">
    <location>
        <begin position="1250"/>
        <end position="1551"/>
    </location>
</feature>
<dbReference type="Gene3D" id="3.30.710.10">
    <property type="entry name" value="Potassium Channel Kv1.1, Chain A"/>
    <property type="match status" value="2"/>
</dbReference>
<proteinExistence type="predicted"/>
<keyword evidence="6" id="KW-1185">Reference proteome</keyword>
<feature type="repeat" description="RCC1" evidence="2">
    <location>
        <begin position="429"/>
        <end position="481"/>
    </location>
</feature>
<feature type="compositionally biased region" description="Low complexity" evidence="3">
    <location>
        <begin position="1428"/>
        <end position="1441"/>
    </location>
</feature>
<feature type="compositionally biased region" description="Low complexity" evidence="3">
    <location>
        <begin position="1521"/>
        <end position="1536"/>
    </location>
</feature>
<dbReference type="SMART" id="SM00225">
    <property type="entry name" value="BTB"/>
    <property type="match status" value="2"/>
</dbReference>
<dbReference type="CDD" id="cd18186">
    <property type="entry name" value="BTB_POZ_ZBTB_KLHL-like"/>
    <property type="match status" value="1"/>
</dbReference>
<keyword evidence="1" id="KW-0677">Repeat</keyword>
<feature type="domain" description="BTB" evidence="4">
    <location>
        <begin position="1003"/>
        <end position="1076"/>
    </location>
</feature>
<dbReference type="PROSITE" id="PS50012">
    <property type="entry name" value="RCC1_3"/>
    <property type="match status" value="2"/>
</dbReference>
<dbReference type="InterPro" id="IPR009091">
    <property type="entry name" value="RCC1/BLIP-II"/>
</dbReference>
<dbReference type="Gene3D" id="2.130.10.30">
    <property type="entry name" value="Regulator of chromosome condensation 1/beta-lactamase-inhibitor protein II"/>
    <property type="match status" value="1"/>
</dbReference>
<dbReference type="InterPro" id="IPR051625">
    <property type="entry name" value="Signaling_Regulatory_Domain"/>
</dbReference>
<feature type="region of interest" description="Disordered" evidence="3">
    <location>
        <begin position="130"/>
        <end position="155"/>
    </location>
</feature>
<evidence type="ECO:0000313" key="5">
    <source>
        <dbReference type="EMBL" id="KAK1463731.1"/>
    </source>
</evidence>
<dbReference type="SUPFAM" id="SSF54695">
    <property type="entry name" value="POZ domain"/>
    <property type="match status" value="1"/>
</dbReference>
<evidence type="ECO:0000313" key="6">
    <source>
        <dbReference type="Proteomes" id="UP001239213"/>
    </source>
</evidence>
<name>A0AAI9XXI2_9PEZI</name>
<feature type="compositionally biased region" description="Basic and acidic residues" evidence="3">
    <location>
        <begin position="1604"/>
        <end position="1630"/>
    </location>
</feature>
<dbReference type="InterPro" id="IPR000408">
    <property type="entry name" value="Reg_chr_condens"/>
</dbReference>
<feature type="region of interest" description="Disordered" evidence="3">
    <location>
        <begin position="294"/>
        <end position="316"/>
    </location>
</feature>
<feature type="compositionally biased region" description="Basic and acidic residues" evidence="3">
    <location>
        <begin position="1309"/>
        <end position="1319"/>
    </location>
</feature>
<evidence type="ECO:0000256" key="2">
    <source>
        <dbReference type="PROSITE-ProRule" id="PRU00235"/>
    </source>
</evidence>
<gene>
    <name evidence="5" type="ORF">CCUS01_08144</name>
</gene>
<dbReference type="Proteomes" id="UP001239213">
    <property type="component" value="Unassembled WGS sequence"/>
</dbReference>
<dbReference type="Pfam" id="PF00651">
    <property type="entry name" value="BTB"/>
    <property type="match status" value="1"/>
</dbReference>
<feature type="compositionally biased region" description="Low complexity" evidence="3">
    <location>
        <begin position="1665"/>
        <end position="1694"/>
    </location>
</feature>
<dbReference type="Gene3D" id="1.25.40.20">
    <property type="entry name" value="Ankyrin repeat-containing domain"/>
    <property type="match status" value="1"/>
</dbReference>
<evidence type="ECO:0000256" key="1">
    <source>
        <dbReference type="ARBA" id="ARBA00022737"/>
    </source>
</evidence>
<feature type="domain" description="BTB" evidence="4">
    <location>
        <begin position="854"/>
        <end position="936"/>
    </location>
</feature>
<feature type="compositionally biased region" description="Gly residues" evidence="3">
    <location>
        <begin position="137"/>
        <end position="147"/>
    </location>
</feature>
<dbReference type="SUPFAM" id="SSF48403">
    <property type="entry name" value="Ankyrin repeat"/>
    <property type="match status" value="1"/>
</dbReference>
<feature type="repeat" description="RCC1" evidence="2">
    <location>
        <begin position="482"/>
        <end position="542"/>
    </location>
</feature>
<dbReference type="EMBL" id="MPDP01000266">
    <property type="protein sequence ID" value="KAK1463731.1"/>
    <property type="molecule type" value="Genomic_DNA"/>
</dbReference>
<dbReference type="PANTHER" id="PTHR22872:SF2">
    <property type="entry name" value="INHIBITOR OF BRUTON TYROSINE KINASE"/>
    <property type="match status" value="1"/>
</dbReference>
<feature type="compositionally biased region" description="Basic residues" evidence="3">
    <location>
        <begin position="1641"/>
        <end position="1650"/>
    </location>
</feature>
<dbReference type="Pfam" id="PF12796">
    <property type="entry name" value="Ank_2"/>
    <property type="match status" value="1"/>
</dbReference>
<protein>
    <submittedName>
        <fullName evidence="5">BTB/POZ domain-containing protein</fullName>
    </submittedName>
</protein>
<feature type="compositionally biased region" description="Low complexity" evidence="3">
    <location>
        <begin position="1707"/>
        <end position="1716"/>
    </location>
</feature>
<feature type="compositionally biased region" description="Polar residues" evidence="3">
    <location>
        <begin position="1322"/>
        <end position="1354"/>
    </location>
</feature>
<dbReference type="InterPro" id="IPR036770">
    <property type="entry name" value="Ankyrin_rpt-contain_sf"/>
</dbReference>
<feature type="region of interest" description="Disordered" evidence="3">
    <location>
        <begin position="1585"/>
        <end position="1716"/>
    </location>
</feature>
<organism evidence="5 6">
    <name type="scientific">Colletotrichum cuscutae</name>
    <dbReference type="NCBI Taxonomy" id="1209917"/>
    <lineage>
        <taxon>Eukaryota</taxon>
        <taxon>Fungi</taxon>
        <taxon>Dikarya</taxon>
        <taxon>Ascomycota</taxon>
        <taxon>Pezizomycotina</taxon>
        <taxon>Sordariomycetes</taxon>
        <taxon>Hypocreomycetidae</taxon>
        <taxon>Glomerellales</taxon>
        <taxon>Glomerellaceae</taxon>
        <taxon>Colletotrichum</taxon>
        <taxon>Colletotrichum acutatum species complex</taxon>
    </lineage>
</organism>
<dbReference type="InterPro" id="IPR011333">
    <property type="entry name" value="SKP1/BTB/POZ_sf"/>
</dbReference>
<dbReference type="Pfam" id="PF13540">
    <property type="entry name" value="RCC1_2"/>
    <property type="match status" value="1"/>
</dbReference>
<accession>A0AAI9XXI2</accession>
<reference evidence="5" key="1">
    <citation type="submission" date="2016-11" db="EMBL/GenBank/DDBJ databases">
        <title>The genome sequence of Colletotrichum cuscutae.</title>
        <authorList>
            <person name="Baroncelli R."/>
        </authorList>
    </citation>
    <scope>NUCLEOTIDE SEQUENCE</scope>
    <source>
        <strain evidence="5">IMI 304802</strain>
    </source>
</reference>